<dbReference type="AlphaFoldDB" id="A0A2M9CYK1"/>
<name>A0A2M9CYK1_9CELL</name>
<accession>A0A2M9CYK1</accession>
<comment type="caution">
    <text evidence="1">The sequence shown here is derived from an EMBL/GenBank/DDBJ whole genome shotgun (WGS) entry which is preliminary data.</text>
</comment>
<organism evidence="1 2">
    <name type="scientific">Sediminihabitans luteus</name>
    <dbReference type="NCBI Taxonomy" id="1138585"/>
    <lineage>
        <taxon>Bacteria</taxon>
        <taxon>Bacillati</taxon>
        <taxon>Actinomycetota</taxon>
        <taxon>Actinomycetes</taxon>
        <taxon>Micrococcales</taxon>
        <taxon>Cellulomonadaceae</taxon>
        <taxon>Sediminihabitans</taxon>
    </lineage>
</organism>
<gene>
    <name evidence="1" type="ORF">CLV28_0126</name>
</gene>
<dbReference type="OrthoDB" id="5147701at2"/>
<evidence type="ECO:0000313" key="1">
    <source>
        <dbReference type="EMBL" id="PJJ76915.1"/>
    </source>
</evidence>
<dbReference type="EMBL" id="PGFE01000001">
    <property type="protein sequence ID" value="PJJ76915.1"/>
    <property type="molecule type" value="Genomic_DNA"/>
</dbReference>
<dbReference type="RefSeq" id="WP_100421390.1">
    <property type="nucleotide sequence ID" value="NZ_BOOX01000009.1"/>
</dbReference>
<dbReference type="Proteomes" id="UP000231693">
    <property type="component" value="Unassembled WGS sequence"/>
</dbReference>
<reference evidence="1 2" key="1">
    <citation type="submission" date="2017-11" db="EMBL/GenBank/DDBJ databases">
        <title>Genomic Encyclopedia of Archaeal and Bacterial Type Strains, Phase II (KMG-II): From Individual Species to Whole Genera.</title>
        <authorList>
            <person name="Goeker M."/>
        </authorList>
    </citation>
    <scope>NUCLEOTIDE SEQUENCE [LARGE SCALE GENOMIC DNA]</scope>
    <source>
        <strain evidence="1 2">DSM 25478</strain>
    </source>
</reference>
<protein>
    <submittedName>
        <fullName evidence="1">Uncharacterized protein</fullName>
    </submittedName>
</protein>
<keyword evidence="2" id="KW-1185">Reference proteome</keyword>
<evidence type="ECO:0000313" key="2">
    <source>
        <dbReference type="Proteomes" id="UP000231693"/>
    </source>
</evidence>
<proteinExistence type="predicted"/>
<sequence length="100" mass="11768">MPVARLLEDGRPVGYLMTRVRRHWDVLGPRRYCAFVNPRDVVQWYVTWDDPAVPAVFSDEVEPHDPLPPGENGWFDVRGRRLELRWLDDGALARRSLLDW</sequence>